<feature type="domain" description="Serpin" evidence="6">
    <location>
        <begin position="34"/>
        <end position="396"/>
    </location>
</feature>
<dbReference type="InterPro" id="IPR000215">
    <property type="entry name" value="Serpin_fam"/>
</dbReference>
<dbReference type="GO" id="GO:0004867">
    <property type="term" value="F:serine-type endopeptidase inhibitor activity"/>
    <property type="evidence" value="ECO:0007669"/>
    <property type="project" value="UniProtKB-KW"/>
</dbReference>
<dbReference type="GO" id="GO:0005615">
    <property type="term" value="C:extracellular space"/>
    <property type="evidence" value="ECO:0007669"/>
    <property type="project" value="InterPro"/>
</dbReference>
<dbReference type="Gene3D" id="3.30.497.10">
    <property type="entry name" value="Antithrombin, subunit I, domain 2"/>
    <property type="match status" value="1"/>
</dbReference>
<feature type="chain" id="PRO_5017430325" evidence="5">
    <location>
        <begin position="27"/>
        <end position="402"/>
    </location>
</feature>
<dbReference type="OMA" id="ISFRGTW"/>
<dbReference type="Proteomes" id="UP000268350">
    <property type="component" value="Unassembled WGS sequence"/>
</dbReference>
<dbReference type="InterPro" id="IPR023796">
    <property type="entry name" value="Serpin_dom"/>
</dbReference>
<comment type="similarity">
    <text evidence="1 4">Belongs to the serpin family.</text>
</comment>
<feature type="signal peptide" evidence="5">
    <location>
        <begin position="1"/>
        <end position="26"/>
    </location>
</feature>
<sequence length="402" mass="46564">MYSFKMMNKWLCFVLLLGCCCMGGEAFIVANPHMSFIAHLIRYPSEENIIVSPASFHDGLIHLLMGTRAASETEMMGVLQLNEEQLKEHLKGSVYNKTIYNSTMQMYNQLYVDRGLWLLDRYKLDIYKYFHTKVEHVDFESMDGTVEIINGWIAMKTKQKIKKMLGWVSPDSKMVLITAFEFHGEWAKPFDPNLTTKEPFKTPNRSPDGIVPTALVDMMHIREKFAHRYIDAICAHAIFLPYKHENLSMVVLLPRDSTGLYYIKRNIQDVDLQALEPTEPPVEIELGFPRFQIEYGSDLSNIIKTMGIRQIFFRGANFSGLTKQEGVWLHQFRHKVHILVDEGGYNASVVSASVELKNKPFAKRNTEEVERFTINHPFFFYIKDKKRIYVAGIVDRIPETIQ</sequence>
<dbReference type="InterPro" id="IPR042185">
    <property type="entry name" value="Serpin_sf_2"/>
</dbReference>
<keyword evidence="3" id="KW-0722">Serine protease inhibitor</keyword>
<evidence type="ECO:0000256" key="5">
    <source>
        <dbReference type="SAM" id="SignalP"/>
    </source>
</evidence>
<organism evidence="7 8">
    <name type="scientific">Drosophila guanche</name>
    <name type="common">Fruit fly</name>
    <dbReference type="NCBI Taxonomy" id="7266"/>
    <lineage>
        <taxon>Eukaryota</taxon>
        <taxon>Metazoa</taxon>
        <taxon>Ecdysozoa</taxon>
        <taxon>Arthropoda</taxon>
        <taxon>Hexapoda</taxon>
        <taxon>Insecta</taxon>
        <taxon>Pterygota</taxon>
        <taxon>Neoptera</taxon>
        <taxon>Endopterygota</taxon>
        <taxon>Diptera</taxon>
        <taxon>Brachycera</taxon>
        <taxon>Muscomorpha</taxon>
        <taxon>Ephydroidea</taxon>
        <taxon>Drosophilidae</taxon>
        <taxon>Drosophila</taxon>
        <taxon>Sophophora</taxon>
    </lineage>
</organism>
<dbReference type="PANTHER" id="PTHR11461">
    <property type="entry name" value="SERINE PROTEASE INHIBITOR, SERPIN"/>
    <property type="match status" value="1"/>
</dbReference>
<evidence type="ECO:0000313" key="7">
    <source>
        <dbReference type="EMBL" id="SPP76557.1"/>
    </source>
</evidence>
<evidence type="ECO:0000259" key="6">
    <source>
        <dbReference type="SMART" id="SM00093"/>
    </source>
</evidence>
<reference evidence="8" key="1">
    <citation type="submission" date="2018-01" db="EMBL/GenBank/DDBJ databases">
        <authorList>
            <person name="Alioto T."/>
            <person name="Alioto T."/>
        </authorList>
    </citation>
    <scope>NUCLEOTIDE SEQUENCE [LARGE SCALE GENOMIC DNA]</scope>
</reference>
<dbReference type="PANTHER" id="PTHR11461:SF211">
    <property type="entry name" value="GH10112P-RELATED"/>
    <property type="match status" value="1"/>
</dbReference>
<dbReference type="Gene3D" id="2.30.39.10">
    <property type="entry name" value="Alpha-1-antitrypsin, domain 1"/>
    <property type="match status" value="1"/>
</dbReference>
<dbReference type="PROSITE" id="PS00284">
    <property type="entry name" value="SERPIN"/>
    <property type="match status" value="1"/>
</dbReference>
<dbReference type="InterPro" id="IPR042178">
    <property type="entry name" value="Serpin_sf_1"/>
</dbReference>
<accession>A0A3B0J4M5</accession>
<evidence type="ECO:0000256" key="4">
    <source>
        <dbReference type="RuleBase" id="RU000411"/>
    </source>
</evidence>
<dbReference type="SMART" id="SM00093">
    <property type="entry name" value="SERPIN"/>
    <property type="match status" value="1"/>
</dbReference>
<dbReference type="InterPro" id="IPR036186">
    <property type="entry name" value="Serpin_sf"/>
</dbReference>
<dbReference type="InterPro" id="IPR023795">
    <property type="entry name" value="Serpin_CS"/>
</dbReference>
<keyword evidence="5" id="KW-0732">Signal</keyword>
<dbReference type="CDD" id="cd19954">
    <property type="entry name" value="serpin42Dd-like_insects"/>
    <property type="match status" value="1"/>
</dbReference>
<keyword evidence="2" id="KW-0646">Protease inhibitor</keyword>
<evidence type="ECO:0000256" key="2">
    <source>
        <dbReference type="ARBA" id="ARBA00022690"/>
    </source>
</evidence>
<dbReference type="SUPFAM" id="SSF56574">
    <property type="entry name" value="Serpins"/>
    <property type="match status" value="1"/>
</dbReference>
<name>A0A3B0J4M5_DROGU</name>
<proteinExistence type="inferred from homology"/>
<evidence type="ECO:0000256" key="3">
    <source>
        <dbReference type="ARBA" id="ARBA00022900"/>
    </source>
</evidence>
<dbReference type="OrthoDB" id="9518664at2759"/>
<evidence type="ECO:0000313" key="8">
    <source>
        <dbReference type="Proteomes" id="UP000268350"/>
    </source>
</evidence>
<keyword evidence="8" id="KW-1185">Reference proteome</keyword>
<dbReference type="AlphaFoldDB" id="A0A3B0J4M5"/>
<dbReference type="EMBL" id="OUUW01000002">
    <property type="protein sequence ID" value="SPP76557.1"/>
    <property type="molecule type" value="Genomic_DNA"/>
</dbReference>
<dbReference type="Pfam" id="PF00079">
    <property type="entry name" value="Serpin"/>
    <property type="match status" value="1"/>
</dbReference>
<protein>
    <submittedName>
        <fullName evidence="7">Blast:Serpin B3</fullName>
    </submittedName>
</protein>
<gene>
    <name evidence="7" type="ORF">DGUA_6G007108</name>
</gene>
<evidence type="ECO:0000256" key="1">
    <source>
        <dbReference type="ARBA" id="ARBA00009500"/>
    </source>
</evidence>